<dbReference type="InterPro" id="IPR022225">
    <property type="entry name" value="Phage_tail_fibre_N"/>
</dbReference>
<name>A0A6S5RKJ7_9GAMM</name>
<accession>A0A6S5RKJ7</accession>
<evidence type="ECO:0000313" key="2">
    <source>
        <dbReference type="EMBL" id="BBT15100.1"/>
    </source>
</evidence>
<proteinExistence type="predicted"/>
<dbReference type="Gene3D" id="2.60.40.3940">
    <property type="match status" value="1"/>
</dbReference>
<sequence>MGASITLAGENLIAQKQGAQQILTVSRFILANVPGLDPNGPVDRAAGKPAAGQIVGTYDITQAGYVNPNQVVYSLMLGSDIGDFDWNWIGLETAENVLLMVAYVPTQQKRRNIPPLQLGNNVTRNFLVVFDGAQALTGLTIDASTWQHDFTVRLAGIDERERQSNRDIYGRACFFGSALQLEKVGGAYQLKPGTAYVEGVRLQHSAALPVVPPAFPTTAWLDVALKRELNDVVASWSVVWGTAKVDYVDSAGVQHYCVALAELPNSNTVTDSRPVENIAGPLVAHFAARVGDYAGLRARATTKDDVGLDQIPNAIAKGAQKSSDRDDVISTTAFVKAVAGDASFLATATRNLSQGTDRQDPNIAIAPVIVTKHANTPDGANGFYWHITTTFYGTISATSDRAQIAVSYNSPTPMVWARSCLGNVWLPWVQLANTAFVKNAINAFGIGTNEGETAMPLLANLNRTDIPTGIYACNASTVGAPTAAAGIVQVSNKGTGNNLEFNWMTLANGEVWSRSTNANAIGPWARQLSDQNINTLYPLSSAGGAYSAPLPGGLILKLGTYSRAWAFAEGELVTLTFNDAFPSACLWGGAFPVNSSGGAHHETMYLRRSMSRSNAVIQAEGVTSQGLNGHEFAWIFVGY</sequence>
<organism evidence="2 3">
    <name type="scientific">Metapseudomonas otitidis</name>
    <dbReference type="NCBI Taxonomy" id="319939"/>
    <lineage>
        <taxon>Bacteria</taxon>
        <taxon>Pseudomonadati</taxon>
        <taxon>Pseudomonadota</taxon>
        <taxon>Gammaproteobacteria</taxon>
        <taxon>Pseudomonadales</taxon>
        <taxon>Pseudomonadaceae</taxon>
        <taxon>Metapseudomonas</taxon>
    </lineage>
</organism>
<feature type="domain" description="Phage tail fibre protein N-terminal" evidence="1">
    <location>
        <begin position="3"/>
        <end position="158"/>
    </location>
</feature>
<dbReference type="AlphaFoldDB" id="A0A6S5RKJ7"/>
<dbReference type="RefSeq" id="WP_182851879.1">
    <property type="nucleotide sequence ID" value="NZ_AP022213.1"/>
</dbReference>
<evidence type="ECO:0000259" key="1">
    <source>
        <dbReference type="Pfam" id="PF12571"/>
    </source>
</evidence>
<reference evidence="2 3" key="1">
    <citation type="submission" date="2019-12" db="EMBL/GenBank/DDBJ databases">
        <title>complete genome sequences of Pseudomonas otitidis str. WP8-S17-CRE-03 isolated from wastewater treatment plant effluent.</title>
        <authorList>
            <person name="Sekizuka T."/>
            <person name="Itokawa K."/>
            <person name="Yatsu K."/>
            <person name="Inamine Y."/>
            <person name="Kuroda M."/>
        </authorList>
    </citation>
    <scope>NUCLEOTIDE SEQUENCE [LARGE SCALE GENOMIC DNA]</scope>
    <source>
        <strain evidence="2 3">WP8-S17-CRE-03</strain>
    </source>
</reference>
<dbReference type="EMBL" id="AP022213">
    <property type="protein sequence ID" value="BBT15100.1"/>
    <property type="molecule type" value="Genomic_DNA"/>
</dbReference>
<dbReference type="CDD" id="cd19958">
    <property type="entry name" value="pyocin_knob"/>
    <property type="match status" value="1"/>
</dbReference>
<protein>
    <recommendedName>
        <fullName evidence="1">Phage tail fibre protein N-terminal domain-containing protein</fullName>
    </recommendedName>
</protein>
<dbReference type="Proteomes" id="UP000515591">
    <property type="component" value="Chromosome"/>
</dbReference>
<evidence type="ECO:0000313" key="3">
    <source>
        <dbReference type="Proteomes" id="UP000515591"/>
    </source>
</evidence>
<dbReference type="Pfam" id="PF12571">
    <property type="entry name" value="Phage_tail_fib"/>
    <property type="match status" value="1"/>
</dbReference>
<gene>
    <name evidence="2" type="ORF">WP8S17C03_11490</name>
</gene>